<dbReference type="Proteomes" id="UP000245942">
    <property type="component" value="Unassembled WGS sequence"/>
</dbReference>
<evidence type="ECO:0000313" key="2">
    <source>
        <dbReference type="Proteomes" id="UP000245942"/>
    </source>
</evidence>
<dbReference type="EMBL" id="KZ819328">
    <property type="protein sequence ID" value="PWN20392.1"/>
    <property type="molecule type" value="Genomic_DNA"/>
</dbReference>
<proteinExistence type="predicted"/>
<dbReference type="GeneID" id="37011466"/>
<keyword evidence="2" id="KW-1185">Reference proteome</keyword>
<dbReference type="RefSeq" id="XP_025347552.1">
    <property type="nucleotide sequence ID" value="XM_025489732.1"/>
</dbReference>
<organism evidence="1 2">
    <name type="scientific">Pseudomicrostroma glucosiphilum</name>
    <dbReference type="NCBI Taxonomy" id="1684307"/>
    <lineage>
        <taxon>Eukaryota</taxon>
        <taxon>Fungi</taxon>
        <taxon>Dikarya</taxon>
        <taxon>Basidiomycota</taxon>
        <taxon>Ustilaginomycotina</taxon>
        <taxon>Exobasidiomycetes</taxon>
        <taxon>Microstromatales</taxon>
        <taxon>Microstromatales incertae sedis</taxon>
        <taxon>Pseudomicrostroma</taxon>
    </lineage>
</organism>
<name>A0A316U567_9BASI</name>
<protein>
    <submittedName>
        <fullName evidence="1">Uncharacterized protein</fullName>
    </submittedName>
</protein>
<sequence length="245" mass="27484">MLELHYQHNLSSNSHYELADLCHNPVLKVCLRFELGLLLQELTAKSCRHGLPSCYSDTLIPLKYPRCCYRGSVAIGCVPILCGRDDVSWLSADETARNQSNGTSSSASSRSDVEDRFYDCSVHTRPWACRRRAELRKVYILGLLRARSTEYSSVNKSHLPLDLCLGMARTGSLLPCLRALSKWQRCSRAIIGAEPAWKAREGVYSDYTRPGLPRLLSCQMPSVCTVRQGFNPRSLSCLLPPESKD</sequence>
<evidence type="ECO:0000313" key="1">
    <source>
        <dbReference type="EMBL" id="PWN20392.1"/>
    </source>
</evidence>
<dbReference type="AlphaFoldDB" id="A0A316U567"/>
<accession>A0A316U567</accession>
<reference evidence="1 2" key="1">
    <citation type="journal article" date="2018" name="Mol. Biol. Evol.">
        <title>Broad Genomic Sampling Reveals a Smut Pathogenic Ancestry of the Fungal Clade Ustilaginomycotina.</title>
        <authorList>
            <person name="Kijpornyongpan T."/>
            <person name="Mondo S.J."/>
            <person name="Barry K."/>
            <person name="Sandor L."/>
            <person name="Lee J."/>
            <person name="Lipzen A."/>
            <person name="Pangilinan J."/>
            <person name="LaButti K."/>
            <person name="Hainaut M."/>
            <person name="Henrissat B."/>
            <person name="Grigoriev I.V."/>
            <person name="Spatafora J.W."/>
            <person name="Aime M.C."/>
        </authorList>
    </citation>
    <scope>NUCLEOTIDE SEQUENCE [LARGE SCALE GENOMIC DNA]</scope>
    <source>
        <strain evidence="1 2">MCA 4718</strain>
    </source>
</reference>
<gene>
    <name evidence="1" type="ORF">BCV69DRAFT_208443</name>
</gene>